<dbReference type="Proteomes" id="UP000198607">
    <property type="component" value="Unassembled WGS sequence"/>
</dbReference>
<feature type="binding site" evidence="7">
    <location>
        <position position="121"/>
    </location>
    <ligand>
        <name>Zn(2+)</name>
        <dbReference type="ChEBI" id="CHEBI:29105"/>
        <note>catalytic</note>
    </ligand>
</feature>
<dbReference type="PANTHER" id="PTHR46986:SF1">
    <property type="entry name" value="ENDORIBONUCLEASE YBEY, CHLOROPLASTIC"/>
    <property type="match status" value="1"/>
</dbReference>
<keyword evidence="4 7" id="KW-0255">Endonuclease</keyword>
<dbReference type="GO" id="GO:0005737">
    <property type="term" value="C:cytoplasm"/>
    <property type="evidence" value="ECO:0007669"/>
    <property type="project" value="UniProtKB-SubCell"/>
</dbReference>
<dbReference type="HAMAP" id="MF_00009">
    <property type="entry name" value="Endoribonucl_YbeY"/>
    <property type="match status" value="1"/>
</dbReference>
<feature type="binding site" evidence="7">
    <location>
        <position position="111"/>
    </location>
    <ligand>
        <name>Zn(2+)</name>
        <dbReference type="ChEBI" id="CHEBI:29105"/>
        <note>catalytic</note>
    </ligand>
</feature>
<keyword evidence="6 7" id="KW-0862">Zinc</keyword>
<dbReference type="EMBL" id="FNCY01000018">
    <property type="protein sequence ID" value="SDI41251.1"/>
    <property type="molecule type" value="Genomic_DNA"/>
</dbReference>
<dbReference type="EC" id="3.1.-.-" evidence="7"/>
<keyword evidence="5 7" id="KW-0378">Hydrolase</keyword>
<evidence type="ECO:0000256" key="7">
    <source>
        <dbReference type="HAMAP-Rule" id="MF_00009"/>
    </source>
</evidence>
<evidence type="ECO:0000256" key="1">
    <source>
        <dbReference type="ARBA" id="ARBA00010875"/>
    </source>
</evidence>
<dbReference type="Gene3D" id="3.40.390.30">
    <property type="entry name" value="Metalloproteases ('zincins'), catalytic domain"/>
    <property type="match status" value="1"/>
</dbReference>
<keyword evidence="3 7" id="KW-0479">Metal-binding</keyword>
<feature type="binding site" evidence="7">
    <location>
        <position position="115"/>
    </location>
    <ligand>
        <name>Zn(2+)</name>
        <dbReference type="ChEBI" id="CHEBI:29105"/>
        <note>catalytic</note>
    </ligand>
</feature>
<keyword evidence="9" id="KW-1185">Reference proteome</keyword>
<evidence type="ECO:0000256" key="6">
    <source>
        <dbReference type="ARBA" id="ARBA00022833"/>
    </source>
</evidence>
<accession>A0A1G8KCW5</accession>
<dbReference type="STRING" id="83767.SAMN05660652_03385"/>
<keyword evidence="7" id="KW-0698">rRNA processing</keyword>
<dbReference type="AlphaFoldDB" id="A0A1G8KCW5"/>
<comment type="function">
    <text evidence="7">Single strand-specific metallo-endoribonuclease involved in late-stage 70S ribosome quality control and in maturation of the 3' terminus of the 16S rRNA.</text>
</comment>
<evidence type="ECO:0000256" key="5">
    <source>
        <dbReference type="ARBA" id="ARBA00022801"/>
    </source>
</evidence>
<evidence type="ECO:0000256" key="2">
    <source>
        <dbReference type="ARBA" id="ARBA00022722"/>
    </source>
</evidence>
<dbReference type="RefSeq" id="WP_091939308.1">
    <property type="nucleotide sequence ID" value="NZ_FNCY01000018.1"/>
</dbReference>
<evidence type="ECO:0000313" key="9">
    <source>
        <dbReference type="Proteomes" id="UP000198607"/>
    </source>
</evidence>
<dbReference type="InterPro" id="IPR023091">
    <property type="entry name" value="MetalPrtase_cat_dom_sf_prd"/>
</dbReference>
<dbReference type="PANTHER" id="PTHR46986">
    <property type="entry name" value="ENDORIBONUCLEASE YBEY, CHLOROPLASTIC"/>
    <property type="match status" value="1"/>
</dbReference>
<evidence type="ECO:0000313" key="8">
    <source>
        <dbReference type="EMBL" id="SDI41251.1"/>
    </source>
</evidence>
<dbReference type="Pfam" id="PF02130">
    <property type="entry name" value="YbeY"/>
    <property type="match status" value="1"/>
</dbReference>
<dbReference type="GO" id="GO:0006364">
    <property type="term" value="P:rRNA processing"/>
    <property type="evidence" value="ECO:0007669"/>
    <property type="project" value="UniProtKB-UniRule"/>
</dbReference>
<organism evidence="8 9">
    <name type="scientific">Propionivibrio dicarboxylicus</name>
    <dbReference type="NCBI Taxonomy" id="83767"/>
    <lineage>
        <taxon>Bacteria</taxon>
        <taxon>Pseudomonadati</taxon>
        <taxon>Pseudomonadota</taxon>
        <taxon>Betaproteobacteria</taxon>
        <taxon>Rhodocyclales</taxon>
        <taxon>Rhodocyclaceae</taxon>
        <taxon>Propionivibrio</taxon>
    </lineage>
</organism>
<gene>
    <name evidence="7" type="primary">ybeY</name>
    <name evidence="8" type="ORF">SAMN05660652_03385</name>
</gene>
<keyword evidence="7" id="KW-0963">Cytoplasm</keyword>
<proteinExistence type="inferred from homology"/>
<dbReference type="PROSITE" id="PS01306">
    <property type="entry name" value="UPF0054"/>
    <property type="match status" value="1"/>
</dbReference>
<dbReference type="NCBIfam" id="TIGR00043">
    <property type="entry name" value="rRNA maturation RNase YbeY"/>
    <property type="match status" value="1"/>
</dbReference>
<sequence>MASKRLNLSVQYACGGELPLRPAIRAWVRQALDIDAPRGGQITIRFVDEEECRSLNRDFRHKDYATNVLSFPYDDDPVVCGDLVICAPVIWREAEEQGKTPEAHCAHLIVHGVLHLQGYDHETGDADAKIMEDKERIILAALGFGDPYAEEAASSPARKRR</sequence>
<evidence type="ECO:0000256" key="3">
    <source>
        <dbReference type="ARBA" id="ARBA00022723"/>
    </source>
</evidence>
<reference evidence="8 9" key="1">
    <citation type="submission" date="2016-10" db="EMBL/GenBank/DDBJ databases">
        <authorList>
            <person name="de Groot N.N."/>
        </authorList>
    </citation>
    <scope>NUCLEOTIDE SEQUENCE [LARGE SCALE GENOMIC DNA]</scope>
    <source>
        <strain evidence="8 9">DSM 5885</strain>
    </source>
</reference>
<keyword evidence="2 7" id="KW-0540">Nuclease</keyword>
<dbReference type="InterPro" id="IPR020549">
    <property type="entry name" value="YbeY_CS"/>
</dbReference>
<dbReference type="GO" id="GO:0004222">
    <property type="term" value="F:metalloendopeptidase activity"/>
    <property type="evidence" value="ECO:0007669"/>
    <property type="project" value="InterPro"/>
</dbReference>
<evidence type="ECO:0000256" key="4">
    <source>
        <dbReference type="ARBA" id="ARBA00022759"/>
    </source>
</evidence>
<protein>
    <recommendedName>
        <fullName evidence="7">Endoribonuclease YbeY</fullName>
        <ecNumber evidence="7">3.1.-.-</ecNumber>
    </recommendedName>
</protein>
<dbReference type="SUPFAM" id="SSF55486">
    <property type="entry name" value="Metalloproteases ('zincins'), catalytic domain"/>
    <property type="match status" value="1"/>
</dbReference>
<name>A0A1G8KCW5_9RHOO</name>
<dbReference type="OrthoDB" id="9807740at2"/>
<comment type="subcellular location">
    <subcellularLocation>
        <location evidence="7">Cytoplasm</location>
    </subcellularLocation>
</comment>
<comment type="cofactor">
    <cofactor evidence="7">
        <name>Zn(2+)</name>
        <dbReference type="ChEBI" id="CHEBI:29105"/>
    </cofactor>
    <text evidence="7">Binds 1 zinc ion.</text>
</comment>
<dbReference type="InterPro" id="IPR002036">
    <property type="entry name" value="YbeY"/>
</dbReference>
<keyword evidence="7" id="KW-0690">Ribosome biogenesis</keyword>
<comment type="similarity">
    <text evidence="1 7">Belongs to the endoribonuclease YbeY family.</text>
</comment>
<dbReference type="GO" id="GO:0008270">
    <property type="term" value="F:zinc ion binding"/>
    <property type="evidence" value="ECO:0007669"/>
    <property type="project" value="UniProtKB-UniRule"/>
</dbReference>
<dbReference type="GO" id="GO:0004521">
    <property type="term" value="F:RNA endonuclease activity"/>
    <property type="evidence" value="ECO:0007669"/>
    <property type="project" value="UniProtKB-UniRule"/>
</dbReference>